<evidence type="ECO:0000313" key="3">
    <source>
        <dbReference type="Proteomes" id="UP000637074"/>
    </source>
</evidence>
<evidence type="ECO:0000256" key="1">
    <source>
        <dbReference type="SAM" id="Phobius"/>
    </source>
</evidence>
<gene>
    <name evidence="2" type="ORF">AM1BK_43320</name>
</gene>
<keyword evidence="3" id="KW-1185">Reference proteome</keyword>
<dbReference type="Proteomes" id="UP000637074">
    <property type="component" value="Unassembled WGS sequence"/>
</dbReference>
<reference evidence="2 3" key="1">
    <citation type="journal article" date="2022" name="Int. J. Syst. Evol. Microbiol.">
        <title>Neobacillus kokaensis sp. nov., isolated from soil.</title>
        <authorList>
            <person name="Yuki K."/>
            <person name="Matsubara H."/>
            <person name="Yamaguchi S."/>
        </authorList>
    </citation>
    <scope>NUCLEOTIDE SEQUENCE [LARGE SCALE GENOMIC DNA]</scope>
    <source>
        <strain evidence="2 3">LOB 377</strain>
    </source>
</reference>
<name>A0ABQ3N8Z3_9BACI</name>
<comment type="caution">
    <text evidence="2">The sequence shown here is derived from an EMBL/GenBank/DDBJ whole genome shotgun (WGS) entry which is preliminary data.</text>
</comment>
<proteinExistence type="predicted"/>
<evidence type="ECO:0000313" key="2">
    <source>
        <dbReference type="EMBL" id="GHI00790.1"/>
    </source>
</evidence>
<keyword evidence="1" id="KW-0472">Membrane</keyword>
<feature type="transmembrane region" description="Helical" evidence="1">
    <location>
        <begin position="64"/>
        <end position="81"/>
    </location>
</feature>
<protein>
    <submittedName>
        <fullName evidence="2">Uncharacterized protein</fullName>
    </submittedName>
</protein>
<dbReference type="EMBL" id="BNDS01000028">
    <property type="protein sequence ID" value="GHI00790.1"/>
    <property type="molecule type" value="Genomic_DNA"/>
</dbReference>
<dbReference type="RefSeq" id="WP_191276459.1">
    <property type="nucleotide sequence ID" value="NZ_BNDS01000028.1"/>
</dbReference>
<keyword evidence="1" id="KW-0812">Transmembrane</keyword>
<accession>A0ABQ3N8Z3</accession>
<organism evidence="2 3">
    <name type="scientific">Neobacillus kokaensis</name>
    <dbReference type="NCBI Taxonomy" id="2759023"/>
    <lineage>
        <taxon>Bacteria</taxon>
        <taxon>Bacillati</taxon>
        <taxon>Bacillota</taxon>
        <taxon>Bacilli</taxon>
        <taxon>Bacillales</taxon>
        <taxon>Bacillaceae</taxon>
        <taxon>Neobacillus</taxon>
    </lineage>
</organism>
<feature type="transmembrane region" description="Helical" evidence="1">
    <location>
        <begin position="87"/>
        <end position="112"/>
    </location>
</feature>
<sequence>MYSFRGDAHRVYLKLQKTVHKKAAVSQLKELKEIEEIIRFYHSLESSALRLIYYRMVKEKNGSGFVLIFVTSFPWLLLMFSKQITDILGSLLWVIFGFVYLLVLIISVILHFSEKAWAAFHMEIIQDVLSERQKEESSD</sequence>
<keyword evidence="1" id="KW-1133">Transmembrane helix</keyword>